<evidence type="ECO:0000259" key="2">
    <source>
        <dbReference type="Pfam" id="PF00892"/>
    </source>
</evidence>
<dbReference type="AlphaFoldDB" id="D6PD93"/>
<feature type="transmembrane region" description="Helical" evidence="1">
    <location>
        <begin position="135"/>
        <end position="152"/>
    </location>
</feature>
<evidence type="ECO:0000313" key="3">
    <source>
        <dbReference type="EMBL" id="ADD93694.1"/>
    </source>
</evidence>
<accession>D6PD93</accession>
<feature type="domain" description="EamA" evidence="2">
    <location>
        <begin position="48"/>
        <end position="175"/>
    </location>
</feature>
<keyword evidence="1" id="KW-1133">Transmembrane helix</keyword>
<proteinExistence type="predicted"/>
<dbReference type="GO" id="GO:0016020">
    <property type="term" value="C:membrane"/>
    <property type="evidence" value="ECO:0007669"/>
    <property type="project" value="InterPro"/>
</dbReference>
<feature type="transmembrane region" description="Helical" evidence="1">
    <location>
        <begin position="105"/>
        <end position="123"/>
    </location>
</feature>
<reference evidence="3" key="1">
    <citation type="journal article" date="2010" name="ISME J.">
        <title>Metagenome of the Mediterranean deep chlorophyll maximum studied by direct and fosmid library 454 pyrosequencing.</title>
        <authorList>
            <person name="Ghai R."/>
            <person name="Martin-Cuadrado A.B."/>
            <person name="Molto A.G."/>
            <person name="Heredia I.G."/>
            <person name="Cabrera R."/>
            <person name="Martin J."/>
            <person name="Verdu M."/>
            <person name="Deschamps P."/>
            <person name="Moreira D."/>
            <person name="Lopez-Garcia P."/>
            <person name="Mira A."/>
            <person name="Rodriguez-Valera F."/>
        </authorList>
    </citation>
    <scope>NUCLEOTIDE SEQUENCE</scope>
</reference>
<name>D6PD93_9BACT</name>
<feature type="transmembrane region" description="Helical" evidence="1">
    <location>
        <begin position="74"/>
        <end position="93"/>
    </location>
</feature>
<dbReference type="Pfam" id="PF00892">
    <property type="entry name" value="EamA"/>
    <property type="match status" value="1"/>
</dbReference>
<feature type="transmembrane region" description="Helical" evidence="1">
    <location>
        <begin position="158"/>
        <end position="179"/>
    </location>
</feature>
<keyword evidence="1" id="KW-0472">Membrane</keyword>
<evidence type="ECO:0000256" key="1">
    <source>
        <dbReference type="SAM" id="Phobius"/>
    </source>
</evidence>
<dbReference type="EMBL" id="GU942993">
    <property type="protein sequence ID" value="ADD93694.1"/>
    <property type="molecule type" value="Genomic_DNA"/>
</dbReference>
<dbReference type="InterPro" id="IPR000620">
    <property type="entry name" value="EamA_dom"/>
</dbReference>
<organism evidence="3">
    <name type="scientific">uncultured marine bacterium MedDCM-OCT-S04-C749</name>
    <dbReference type="NCBI Taxonomy" id="743061"/>
    <lineage>
        <taxon>Bacteria</taxon>
        <taxon>environmental samples</taxon>
    </lineage>
</organism>
<protein>
    <recommendedName>
        <fullName evidence="2">EamA domain-containing protein</fullName>
    </recommendedName>
</protein>
<sequence length="191" mass="20887">MPIFAALFSYFMLGETIPARVKKTIISVTLGLSLIAYGSTENETSNWIGDLFALYVCISYAAALTFIRKLKSISMLPAVPIAYFGSAIILFFLTDPFAGFEVNASLYFVHGGFIAIGTCFLAIGPRYISSPEASLLILLETILAPLLVWAILYEHPGIWSLVGGTIIVLTLLISNLYAFSKVKRSRQIETS</sequence>
<keyword evidence="1" id="KW-0812">Transmembrane</keyword>
<feature type="transmembrane region" description="Helical" evidence="1">
    <location>
        <begin position="47"/>
        <end position="67"/>
    </location>
</feature>